<dbReference type="OrthoDB" id="9811366at2"/>
<keyword evidence="1" id="KW-0676">Redox-active center</keyword>
<keyword evidence="3" id="KW-1185">Reference proteome</keyword>
<gene>
    <name evidence="2" type="ORF">EAY64_01160</name>
</gene>
<dbReference type="RefSeq" id="WP_103522951.1">
    <property type="nucleotide sequence ID" value="NZ_JAIZDC010000005.1"/>
</dbReference>
<dbReference type="Gene3D" id="3.40.30.10">
    <property type="entry name" value="Glutaredoxin"/>
    <property type="match status" value="1"/>
</dbReference>
<dbReference type="EMBL" id="RFAR01000004">
    <property type="protein sequence ID" value="RMD01719.1"/>
    <property type="molecule type" value="Genomic_DNA"/>
</dbReference>
<dbReference type="Pfam" id="PF10262">
    <property type="entry name" value="Rdx"/>
    <property type="match status" value="1"/>
</dbReference>
<proteinExistence type="predicted"/>
<evidence type="ECO:0000313" key="2">
    <source>
        <dbReference type="EMBL" id="RMD01719.1"/>
    </source>
</evidence>
<name>A0A454JNA2_9NEIS</name>
<dbReference type="InterPro" id="IPR011893">
    <property type="entry name" value="Selenoprotein_Rdx-typ"/>
</dbReference>
<comment type="caution">
    <text evidence="2">The sequence shown here is derived from an EMBL/GenBank/DDBJ whole genome shotgun (WGS) entry which is preliminary data.</text>
</comment>
<dbReference type="Proteomes" id="UP000274139">
    <property type="component" value="Unassembled WGS sequence"/>
</dbReference>
<dbReference type="AlphaFoldDB" id="A0A454JNA2"/>
<sequence length="102" mass="11496">MNTPSTPQPSLPRIAIEYCTGCRWQLRAAWMAQELLTTFEKEVAEVALRPGSGGVFRISIDEQTLWDRKRDGGFPDIKQLKQLVRDQVAPDKTLGHSERAAD</sequence>
<evidence type="ECO:0000256" key="1">
    <source>
        <dbReference type="ARBA" id="ARBA00023284"/>
    </source>
</evidence>
<accession>A0A454JNA2</accession>
<dbReference type="PANTHER" id="PTHR36417:SF2">
    <property type="entry name" value="SELENOPROTEIN DOMAIN PROTEIN (AFU_ORTHOLOGUE AFUA_1G05220)"/>
    <property type="match status" value="1"/>
</dbReference>
<dbReference type="SUPFAM" id="SSF52833">
    <property type="entry name" value="Thioredoxin-like"/>
    <property type="match status" value="1"/>
</dbReference>
<dbReference type="PANTHER" id="PTHR36417">
    <property type="entry name" value="SELENOPROTEIN DOMAIN PROTEIN (AFU_ORTHOLOGUE AFUA_1G05220)"/>
    <property type="match status" value="1"/>
</dbReference>
<reference evidence="2 3" key="1">
    <citation type="submission" date="2018-10" db="EMBL/GenBank/DDBJ databases">
        <title>Draft genome sequence of Aquitalea MWU14-2217 isolated from a wild cranberry bog in Provincetown, Massachusetts.</title>
        <authorList>
            <person name="Ebadzadsahrai G."/>
            <person name="Soby S."/>
        </authorList>
    </citation>
    <scope>NUCLEOTIDE SEQUENCE [LARGE SCALE GENOMIC DNA]</scope>
    <source>
        <strain evidence="2 3">MWU14-2217</strain>
    </source>
</reference>
<evidence type="ECO:0000313" key="3">
    <source>
        <dbReference type="Proteomes" id="UP000274139"/>
    </source>
</evidence>
<dbReference type="NCBIfam" id="TIGR02174">
    <property type="entry name" value="CXXU_selWTH"/>
    <property type="match status" value="1"/>
</dbReference>
<organism evidence="2 3">
    <name type="scientific">Aquitalea palustris</name>
    <dbReference type="NCBI Taxonomy" id="2480983"/>
    <lineage>
        <taxon>Bacteria</taxon>
        <taxon>Pseudomonadati</taxon>
        <taxon>Pseudomonadota</taxon>
        <taxon>Betaproteobacteria</taxon>
        <taxon>Neisseriales</taxon>
        <taxon>Chromobacteriaceae</taxon>
        <taxon>Aquitalea</taxon>
    </lineage>
</organism>
<dbReference type="InterPro" id="IPR036249">
    <property type="entry name" value="Thioredoxin-like_sf"/>
</dbReference>
<protein>
    <submittedName>
        <fullName evidence="2">SelT/SelW/SelH family protein</fullName>
    </submittedName>
</protein>